<dbReference type="EMBL" id="KK583196">
    <property type="protein sequence ID" value="KDO31881.1"/>
    <property type="molecule type" value="Genomic_DNA"/>
</dbReference>
<dbReference type="Proteomes" id="UP000030745">
    <property type="component" value="Unassembled WGS sequence"/>
</dbReference>
<dbReference type="VEuPathDB" id="FungiDB:SPRG_03097"/>
<proteinExistence type="predicted"/>
<dbReference type="OMA" id="CATDIRF"/>
<keyword evidence="2" id="KW-1185">Reference proteome</keyword>
<accession>A0A067CZD5</accession>
<reference evidence="1 2" key="1">
    <citation type="journal article" date="2013" name="PLoS Genet.">
        <title>Distinctive expansion of potential virulence genes in the genome of the oomycete fish pathogen Saprolegnia parasitica.</title>
        <authorList>
            <person name="Jiang R.H."/>
            <person name="de Bruijn I."/>
            <person name="Haas B.J."/>
            <person name="Belmonte R."/>
            <person name="Lobach L."/>
            <person name="Christie J."/>
            <person name="van den Ackerveken G."/>
            <person name="Bottin A."/>
            <person name="Bulone V."/>
            <person name="Diaz-Moreno S.M."/>
            <person name="Dumas B."/>
            <person name="Fan L."/>
            <person name="Gaulin E."/>
            <person name="Govers F."/>
            <person name="Grenville-Briggs L.J."/>
            <person name="Horner N.R."/>
            <person name="Levin J.Z."/>
            <person name="Mammella M."/>
            <person name="Meijer H.J."/>
            <person name="Morris P."/>
            <person name="Nusbaum C."/>
            <person name="Oome S."/>
            <person name="Phillips A.J."/>
            <person name="van Rooyen D."/>
            <person name="Rzeszutek E."/>
            <person name="Saraiva M."/>
            <person name="Secombes C.J."/>
            <person name="Seidl M.F."/>
            <person name="Snel B."/>
            <person name="Stassen J.H."/>
            <person name="Sykes S."/>
            <person name="Tripathy S."/>
            <person name="van den Berg H."/>
            <person name="Vega-Arreguin J.C."/>
            <person name="Wawra S."/>
            <person name="Young S.K."/>
            <person name="Zeng Q."/>
            <person name="Dieguez-Uribeondo J."/>
            <person name="Russ C."/>
            <person name="Tyler B.M."/>
            <person name="van West P."/>
        </authorList>
    </citation>
    <scope>NUCLEOTIDE SEQUENCE [LARGE SCALE GENOMIC DNA]</scope>
    <source>
        <strain evidence="1 2">CBS 223.65</strain>
    </source>
</reference>
<name>A0A067CZD5_SAPPC</name>
<organism evidence="1 2">
    <name type="scientific">Saprolegnia parasitica (strain CBS 223.65)</name>
    <dbReference type="NCBI Taxonomy" id="695850"/>
    <lineage>
        <taxon>Eukaryota</taxon>
        <taxon>Sar</taxon>
        <taxon>Stramenopiles</taxon>
        <taxon>Oomycota</taxon>
        <taxon>Saprolegniomycetes</taxon>
        <taxon>Saprolegniales</taxon>
        <taxon>Saprolegniaceae</taxon>
        <taxon>Saprolegnia</taxon>
    </lineage>
</organism>
<dbReference type="AlphaFoldDB" id="A0A067CZD5"/>
<dbReference type="KEGG" id="spar:SPRG_03097"/>
<evidence type="ECO:0000313" key="1">
    <source>
        <dbReference type="EMBL" id="KDO31881.1"/>
    </source>
</evidence>
<sequence length="238" mass="25524">MTTDQRTDVPAWAPQAFATAANVVGPAALYIDDDRIDLPLTDAIAARYANCDTTNVRAEFAGGWSAVHQWLKERLVPEGPCSVQFSHLAVDTVGSASSLEPMAPPPTGCFGRLLVRLPSRYAGGGITTPMRLAPITRGVRAILVYYLVYSDPTTHSRCQPPTDAEAVAAWIPRCAAKLLPFFYGCQLTQPSSTLSFEPVSATDVRFLSAVAATKAFDDDVIAYTPWPGCKCRKGSSPA</sequence>
<evidence type="ECO:0000313" key="2">
    <source>
        <dbReference type="Proteomes" id="UP000030745"/>
    </source>
</evidence>
<dbReference type="GeneID" id="24125626"/>
<protein>
    <submittedName>
        <fullName evidence="1">Uncharacterized protein</fullName>
    </submittedName>
</protein>
<gene>
    <name evidence="1" type="ORF">SPRG_03097</name>
</gene>
<dbReference type="OrthoDB" id="10474736at2759"/>
<dbReference type="RefSeq" id="XP_012197080.1">
    <property type="nucleotide sequence ID" value="XM_012341690.1"/>
</dbReference>